<evidence type="ECO:0000256" key="1">
    <source>
        <dbReference type="SAM" id="Phobius"/>
    </source>
</evidence>
<keyword evidence="1" id="KW-0472">Membrane</keyword>
<reference evidence="3" key="1">
    <citation type="submission" date="2016-10" db="EMBL/GenBank/DDBJ databases">
        <authorList>
            <person name="Varghese N."/>
            <person name="Submissions S."/>
        </authorList>
    </citation>
    <scope>NUCLEOTIDE SEQUENCE [LARGE SCALE GENOMIC DNA]</scope>
    <source>
        <strain evidence="3">DSM 26894</strain>
    </source>
</reference>
<organism evidence="2 3">
    <name type="scientific">Alloyangia pacifica</name>
    <dbReference type="NCBI Taxonomy" id="311180"/>
    <lineage>
        <taxon>Bacteria</taxon>
        <taxon>Pseudomonadati</taxon>
        <taxon>Pseudomonadota</taxon>
        <taxon>Alphaproteobacteria</taxon>
        <taxon>Rhodobacterales</taxon>
        <taxon>Roseobacteraceae</taxon>
        <taxon>Alloyangia</taxon>
    </lineage>
</organism>
<dbReference type="AlphaFoldDB" id="A0A1I6RIJ4"/>
<protein>
    <submittedName>
        <fullName evidence="2">Sulfotransferase family protein</fullName>
    </submittedName>
</protein>
<feature type="transmembrane region" description="Helical" evidence="1">
    <location>
        <begin position="106"/>
        <end position="123"/>
    </location>
</feature>
<dbReference type="GO" id="GO:0016740">
    <property type="term" value="F:transferase activity"/>
    <property type="evidence" value="ECO:0007669"/>
    <property type="project" value="UniProtKB-KW"/>
</dbReference>
<dbReference type="STRING" id="311180.SAMN04488050_103115"/>
<dbReference type="EMBL" id="FOZW01000003">
    <property type="protein sequence ID" value="SFS64541.1"/>
    <property type="molecule type" value="Genomic_DNA"/>
</dbReference>
<gene>
    <name evidence="2" type="ORF">SAMN04488050_103115</name>
</gene>
<dbReference type="Proteomes" id="UP000199392">
    <property type="component" value="Unassembled WGS sequence"/>
</dbReference>
<proteinExistence type="predicted"/>
<evidence type="ECO:0000313" key="2">
    <source>
        <dbReference type="EMBL" id="SFS64541.1"/>
    </source>
</evidence>
<evidence type="ECO:0000313" key="3">
    <source>
        <dbReference type="Proteomes" id="UP000199392"/>
    </source>
</evidence>
<keyword evidence="2" id="KW-0808">Transferase</keyword>
<dbReference type="OrthoDB" id="9777890at2"/>
<sequence>MMVALAVSLLAVAGFGIGLWRSHVATVARSAMGTAMAGITAMMDSELDDDAKEVAVRRAGFALIRAAFGLCWRLALSLALAALPIFTADQVGLVPAEAVLTLMMRLDYLFIVSVAVLAGAHLLRRLRGPARHDPEALPEINRYSTADRFFHMLAFSSPAVMKGASKLEDRLMPDAVQAPDGPPIFITSLARGGTTALLNALHEVPGIATHTYRDMPFVTAPALWNRLAGGRGRDVGRHERAHGDGLEIDLDSPEAFEEVLWKTLWPGKYRSEGIALWDTSDRAPEAEAFISRQMRKVIHARRAAPGAARYCSKNNANIARIPYLLEAFPGCRIVVPLRRPETHAASLLRQHLNFLKLQKDDEFIRRYMRDIGHFEFGQIHKPLLFPGFDPEAFDPVTPDHWMDYWLHAFRHVERYKDRCLFVLQDDMRAEPQETLEALCAQLDVDPAGVNFSTHFRPTPDRAPQDLYTPALFAEADALYRGLERHAAPPPGLQGIGGNPITVRA</sequence>
<keyword evidence="3" id="KW-1185">Reference proteome</keyword>
<keyword evidence="1" id="KW-0812">Transmembrane</keyword>
<accession>A0A1I6RIJ4</accession>
<dbReference type="InterPro" id="IPR027417">
    <property type="entry name" value="P-loop_NTPase"/>
</dbReference>
<feature type="transmembrane region" description="Helical" evidence="1">
    <location>
        <begin position="61"/>
        <end position="86"/>
    </location>
</feature>
<dbReference type="Pfam" id="PF13469">
    <property type="entry name" value="Sulfotransfer_3"/>
    <property type="match status" value="1"/>
</dbReference>
<dbReference type="SUPFAM" id="SSF52540">
    <property type="entry name" value="P-loop containing nucleoside triphosphate hydrolases"/>
    <property type="match status" value="1"/>
</dbReference>
<keyword evidence="1" id="KW-1133">Transmembrane helix</keyword>
<dbReference type="RefSeq" id="WP_092422766.1">
    <property type="nucleotide sequence ID" value="NZ_FNCL01000003.1"/>
</dbReference>
<dbReference type="Gene3D" id="3.40.50.300">
    <property type="entry name" value="P-loop containing nucleotide triphosphate hydrolases"/>
    <property type="match status" value="1"/>
</dbReference>
<name>A0A1I6RIJ4_9RHOB</name>